<keyword evidence="2" id="KW-1185">Reference proteome</keyword>
<reference evidence="1" key="1">
    <citation type="journal article" date="2020" name="Stud. Mycol.">
        <title>101 Dothideomycetes genomes: a test case for predicting lifestyles and emergence of pathogens.</title>
        <authorList>
            <person name="Haridas S."/>
            <person name="Albert R."/>
            <person name="Binder M."/>
            <person name="Bloem J."/>
            <person name="Labutti K."/>
            <person name="Salamov A."/>
            <person name="Andreopoulos B."/>
            <person name="Baker S."/>
            <person name="Barry K."/>
            <person name="Bills G."/>
            <person name="Bluhm B."/>
            <person name="Cannon C."/>
            <person name="Castanera R."/>
            <person name="Culley D."/>
            <person name="Daum C."/>
            <person name="Ezra D."/>
            <person name="Gonzalez J."/>
            <person name="Henrissat B."/>
            <person name="Kuo A."/>
            <person name="Liang C."/>
            <person name="Lipzen A."/>
            <person name="Lutzoni F."/>
            <person name="Magnuson J."/>
            <person name="Mondo S."/>
            <person name="Nolan M."/>
            <person name="Ohm R."/>
            <person name="Pangilinan J."/>
            <person name="Park H.-J."/>
            <person name="Ramirez L."/>
            <person name="Alfaro M."/>
            <person name="Sun H."/>
            <person name="Tritt A."/>
            <person name="Yoshinaga Y."/>
            <person name="Zwiers L.-H."/>
            <person name="Turgeon B."/>
            <person name="Goodwin S."/>
            <person name="Spatafora J."/>
            <person name="Crous P."/>
            <person name="Grigoriev I."/>
        </authorList>
    </citation>
    <scope>NUCLEOTIDE SEQUENCE</scope>
    <source>
        <strain evidence="1">CBS 122368</strain>
    </source>
</reference>
<dbReference type="EMBL" id="ML987193">
    <property type="protein sequence ID" value="KAF2251469.1"/>
    <property type="molecule type" value="Genomic_DNA"/>
</dbReference>
<dbReference type="RefSeq" id="XP_033686473.1">
    <property type="nucleotide sequence ID" value="XM_033832022.1"/>
</dbReference>
<organism evidence="1 2">
    <name type="scientific">Trematosphaeria pertusa</name>
    <dbReference type="NCBI Taxonomy" id="390896"/>
    <lineage>
        <taxon>Eukaryota</taxon>
        <taxon>Fungi</taxon>
        <taxon>Dikarya</taxon>
        <taxon>Ascomycota</taxon>
        <taxon>Pezizomycotina</taxon>
        <taxon>Dothideomycetes</taxon>
        <taxon>Pleosporomycetidae</taxon>
        <taxon>Pleosporales</taxon>
        <taxon>Massarineae</taxon>
        <taxon>Trematosphaeriaceae</taxon>
        <taxon>Trematosphaeria</taxon>
    </lineage>
</organism>
<dbReference type="GeneID" id="54585352"/>
<dbReference type="AlphaFoldDB" id="A0A6A6IMM0"/>
<dbReference type="OrthoDB" id="3799479at2759"/>
<name>A0A6A6IMM0_9PLEO</name>
<proteinExistence type="predicted"/>
<sequence length="475" mass="54172">MPLPHIEEMGVEHPLPHHALSSPTTPGPRRLVHTNIYLASIASGRLSNSPWLLLFVFPIRWSLATSRPAWCTRWTRSGELLSRSTLANRSVLCLWGFVESLIASGYEIYELSVSNHNTLWAILDTNPQSRPLQGVRLAAGGVGAPLAGAMPPRGTREIDSATIPEWARELSDTQYAISVRHLRFDDDFELEDDSDRDLINQVLDRSGPNILPDRGQDPHRCPAMCDTVPMPGYRHCHFHLHYACKQVQHPTKSKWMEQLSWLRKFAREVPDNLWVVDVEYSMFNFACPVAWDITFRRFSDRRVILHSRINYAGATVDELIGLYYSVCPPGFRLAAQTESRIRASFKRLYPAGFAAGLTFKQIRARLLEQGFDPLTHCLLAYGISLDLQVVWKVLAGIDEPFCAPYGKEDFQMGEIAYTCLQPVNAHYLARNMLHCKRYRLTDVYRTLFGLEDQDPHFSYSATLLFLDIIYIFVAF</sequence>
<evidence type="ECO:0000313" key="1">
    <source>
        <dbReference type="EMBL" id="KAF2251469.1"/>
    </source>
</evidence>
<dbReference type="Proteomes" id="UP000800094">
    <property type="component" value="Unassembled WGS sequence"/>
</dbReference>
<gene>
    <name evidence="1" type="ORF">BU26DRAFT_549935</name>
</gene>
<accession>A0A6A6IMM0</accession>
<evidence type="ECO:0000313" key="2">
    <source>
        <dbReference type="Proteomes" id="UP000800094"/>
    </source>
</evidence>
<protein>
    <submittedName>
        <fullName evidence="1">Uncharacterized protein</fullName>
    </submittedName>
</protein>